<evidence type="ECO:0000256" key="3">
    <source>
        <dbReference type="SAM" id="MobiDB-lite"/>
    </source>
</evidence>
<dbReference type="Pfam" id="PF05383">
    <property type="entry name" value="La"/>
    <property type="match status" value="1"/>
</dbReference>
<evidence type="ECO:0000259" key="4">
    <source>
        <dbReference type="PROSITE" id="PS50961"/>
    </source>
</evidence>
<feature type="region of interest" description="Disordered" evidence="3">
    <location>
        <begin position="118"/>
        <end position="173"/>
    </location>
</feature>
<dbReference type="PROSITE" id="PS50961">
    <property type="entry name" value="HTH_LA"/>
    <property type="match status" value="1"/>
</dbReference>
<evidence type="ECO:0000256" key="1">
    <source>
        <dbReference type="ARBA" id="ARBA00022884"/>
    </source>
</evidence>
<dbReference type="InterPro" id="IPR006630">
    <property type="entry name" value="La_HTH"/>
</dbReference>
<feature type="region of interest" description="Disordered" evidence="3">
    <location>
        <begin position="506"/>
        <end position="528"/>
    </location>
</feature>
<dbReference type="SUPFAM" id="SSF46785">
    <property type="entry name" value="Winged helix' DNA-binding domain"/>
    <property type="match status" value="1"/>
</dbReference>
<dbReference type="GO" id="GO:0000339">
    <property type="term" value="F:RNA cap binding"/>
    <property type="evidence" value="ECO:0007669"/>
    <property type="project" value="InterPro"/>
</dbReference>
<protein>
    <recommendedName>
        <fullName evidence="4">HTH La-type RNA-binding domain-containing protein</fullName>
    </recommendedName>
</protein>
<dbReference type="InterPro" id="IPR036390">
    <property type="entry name" value="WH_DNA-bd_sf"/>
</dbReference>
<dbReference type="CDD" id="cd07323">
    <property type="entry name" value="LAM"/>
    <property type="match status" value="1"/>
</dbReference>
<sequence length="987" mass="109267">MEVASAPAVAVEAGLDRVGGLKGGESGVVENAAVESKVEKRRDKGGARSAWRKPAPPPAADAGVAAAESRKTEGPMMGAESWPALKDATVKDHPDSNPKQAPASLMPSTVQNVGAAAHNVPSHTHPPSLQGSGGKSDGFGNSNPSSRHHSQHHHKLGPKHAASPNNIAPFPAPLSYHQPMPPFLPPIVPGPPLPLHEYGYQPYPPSFPSVEPRMVSSGSGTPMQGFIPAIPPRGIDANRSFPPPPRGDPNVWHNHGGNYTNRRHNAQEPARRFNPGWRHQRAFNPRENVNMQQNIGPKTFVRPVQPVFGPAPGYMSGPGFPGHAPMYYIPFPSEAVRVPPHYMPINPSHPGHPIVQPEAINLRNSIIAQIEYYFSDENLQKDSYLLSLLDSEGWVPVAKIADFNRASIEDYLAHVSSTCLKGEKIRRRGDWSKWLSFPGYKTSTAKSQASEVHANNTADILENNESNDSAGKEKHDLKVSEDEGMKGCSLDASSVELKGSSECAAGELRTANESKDDSRQTRDSLGNKATEIGDECKYIPAHRSVSKAVGGLSNAFFANDPSESSEQSTFMLDEELDFDHSSIQRDAMPSQKRFDDEEDDMDATDHDVHRLIIVTQDIRLDKDDTAGLGESEPISNELATAINDGLYFYEQELKAKHSNSQRNVSGFDAKGGGSISSSTPLHAYVNPKANVNVVGNNGSEDHGHANSRRRQVKGANKLQSHKQRLFPSNFRLHGNGRNRQGIISESPPSNSVGFFFGSTPPDGHGALASKLSGSPHGLLSASSPPVGSLPKSFPPFQHPSHQLLEENGFKQQKYLKFHKRCLNERKRLGIGCSEEMNTLYRFWSFFLRDIFVRSMYKEFRRLALEDAAAKYNYGIECLFRFYSYGLEKQFREDLYKDFEQLTLEFYSKGNLYGLEKAFHHYRRMRDQKEPLKKHPELERLLREEYRSLDDFRTKEKAEKPVTKECSTSNSIDGNQERTICSEKLRQS</sequence>
<dbReference type="PANTHER" id="PTHR22792">
    <property type="entry name" value="LUPUS LA PROTEIN-RELATED"/>
    <property type="match status" value="1"/>
</dbReference>
<feature type="compositionally biased region" description="Polar residues" evidence="3">
    <location>
        <begin position="459"/>
        <end position="469"/>
    </location>
</feature>
<keyword evidence="6" id="KW-1185">Reference proteome</keyword>
<feature type="compositionally biased region" description="Basic residues" evidence="3">
    <location>
        <begin position="146"/>
        <end position="158"/>
    </location>
</feature>
<dbReference type="GO" id="GO:0048255">
    <property type="term" value="P:mRNA stabilization"/>
    <property type="evidence" value="ECO:0007669"/>
    <property type="project" value="InterPro"/>
</dbReference>
<dbReference type="SMART" id="SM00684">
    <property type="entry name" value="DM15"/>
    <property type="match status" value="3"/>
</dbReference>
<keyword evidence="1 2" id="KW-0694">RNA-binding</keyword>
<dbReference type="Gene3D" id="1.10.10.10">
    <property type="entry name" value="Winged helix-like DNA-binding domain superfamily/Winged helix DNA-binding domain"/>
    <property type="match status" value="1"/>
</dbReference>
<feature type="compositionally biased region" description="Polar residues" evidence="3">
    <location>
        <begin position="964"/>
        <end position="978"/>
    </location>
</feature>
<dbReference type="InterPro" id="IPR045180">
    <property type="entry name" value="La_dom_prot"/>
</dbReference>
<feature type="region of interest" description="Disordered" evidence="3">
    <location>
        <begin position="954"/>
        <end position="987"/>
    </location>
</feature>
<dbReference type="InterPro" id="IPR036388">
    <property type="entry name" value="WH-like_DNA-bd_sf"/>
</dbReference>
<name>A0A843VKK6_COLES</name>
<evidence type="ECO:0000256" key="2">
    <source>
        <dbReference type="PROSITE-ProRule" id="PRU00332"/>
    </source>
</evidence>
<feature type="domain" description="HTH La-type RNA-binding" evidence="4">
    <location>
        <begin position="356"/>
        <end position="444"/>
    </location>
</feature>
<dbReference type="EMBL" id="NMUH01001997">
    <property type="protein sequence ID" value="MQL97058.1"/>
    <property type="molecule type" value="Genomic_DNA"/>
</dbReference>
<evidence type="ECO:0000313" key="6">
    <source>
        <dbReference type="Proteomes" id="UP000652761"/>
    </source>
</evidence>
<feature type="compositionally biased region" description="Polar residues" evidence="3">
    <location>
        <begin position="121"/>
        <end position="130"/>
    </location>
</feature>
<dbReference type="SMART" id="SM00715">
    <property type="entry name" value="LA"/>
    <property type="match status" value="1"/>
</dbReference>
<gene>
    <name evidence="5" type="ORF">Taro_029747</name>
</gene>
<dbReference type="PANTHER" id="PTHR22792:SF101">
    <property type="entry name" value="LA-RELATED PROTEIN 1A"/>
    <property type="match status" value="1"/>
</dbReference>
<organism evidence="5 6">
    <name type="scientific">Colocasia esculenta</name>
    <name type="common">Wild taro</name>
    <name type="synonym">Arum esculentum</name>
    <dbReference type="NCBI Taxonomy" id="4460"/>
    <lineage>
        <taxon>Eukaryota</taxon>
        <taxon>Viridiplantae</taxon>
        <taxon>Streptophyta</taxon>
        <taxon>Embryophyta</taxon>
        <taxon>Tracheophyta</taxon>
        <taxon>Spermatophyta</taxon>
        <taxon>Magnoliopsida</taxon>
        <taxon>Liliopsida</taxon>
        <taxon>Araceae</taxon>
        <taxon>Aroideae</taxon>
        <taxon>Colocasieae</taxon>
        <taxon>Colocasia</taxon>
    </lineage>
</organism>
<accession>A0A843VKK6</accession>
<dbReference type="OrthoDB" id="340227at2759"/>
<reference evidence="5" key="1">
    <citation type="submission" date="2017-07" db="EMBL/GenBank/DDBJ databases">
        <title>Taro Niue Genome Assembly and Annotation.</title>
        <authorList>
            <person name="Atibalentja N."/>
            <person name="Keating K."/>
            <person name="Fields C.J."/>
        </authorList>
    </citation>
    <scope>NUCLEOTIDE SEQUENCE</scope>
    <source>
        <strain evidence="5">Niue_2</strain>
        <tissue evidence="5">Leaf</tissue>
    </source>
</reference>
<feature type="compositionally biased region" description="Basic and acidic residues" evidence="3">
    <location>
        <begin position="510"/>
        <end position="522"/>
    </location>
</feature>
<proteinExistence type="predicted"/>
<dbReference type="Proteomes" id="UP000652761">
    <property type="component" value="Unassembled WGS sequence"/>
</dbReference>
<evidence type="ECO:0000313" key="5">
    <source>
        <dbReference type="EMBL" id="MQL97058.1"/>
    </source>
</evidence>
<feature type="region of interest" description="Disordered" evidence="3">
    <location>
        <begin position="459"/>
        <end position="485"/>
    </location>
</feature>
<comment type="caution">
    <text evidence="5">The sequence shown here is derived from an EMBL/GenBank/DDBJ whole genome shotgun (WGS) entry which is preliminary data.</text>
</comment>
<feature type="region of interest" description="Disordered" evidence="3">
    <location>
        <begin position="696"/>
        <end position="723"/>
    </location>
</feature>
<feature type="compositionally biased region" description="Basic and acidic residues" evidence="3">
    <location>
        <begin position="470"/>
        <end position="485"/>
    </location>
</feature>
<dbReference type="InterPro" id="IPR006607">
    <property type="entry name" value="DM15"/>
</dbReference>
<dbReference type="AlphaFoldDB" id="A0A843VKK6"/>
<feature type="region of interest" description="Disordered" evidence="3">
    <location>
        <begin position="32"/>
        <end position="105"/>
    </location>
</feature>
<feature type="compositionally biased region" description="Basic and acidic residues" evidence="3">
    <location>
        <begin position="36"/>
        <end position="46"/>
    </location>
</feature>
<dbReference type="Pfam" id="PF21071">
    <property type="entry name" value="LARP1_HEAT"/>
    <property type="match status" value="1"/>
</dbReference>